<name>A0ABC8R8B9_9AQUA</name>
<sequence length="230" mass="25893">MEKMYFLFLVAITLVSTIFLSKLLTRGYKTKNLPRGSLGFPLIGETFSFLSALKKDKGAEWINERVFKYGKVFKTSLMGTPTVVLFGQAGNKFVLGSDEGVLATKQPKTLASIAGKYSLFELTGSRYKLIKGAALSFLKSESLQNYVKQMDDLVKNLLLRETKDRDTLATVIFVKKLTFTFSCSILFGIHDDLTIKAFFDDFILAFKHFGVFLYPFPAPFTGMAYKQEPE</sequence>
<dbReference type="Proteomes" id="UP001642360">
    <property type="component" value="Unassembled WGS sequence"/>
</dbReference>
<dbReference type="InterPro" id="IPR036396">
    <property type="entry name" value="Cyt_P450_sf"/>
</dbReference>
<evidence type="ECO:0000256" key="3">
    <source>
        <dbReference type="SAM" id="Phobius"/>
    </source>
</evidence>
<dbReference type="GO" id="GO:0046872">
    <property type="term" value="F:metal ion binding"/>
    <property type="evidence" value="ECO:0007669"/>
    <property type="project" value="UniProtKB-KW"/>
</dbReference>
<dbReference type="Pfam" id="PF00067">
    <property type="entry name" value="p450"/>
    <property type="match status" value="1"/>
</dbReference>
<evidence type="ECO:0000256" key="2">
    <source>
        <dbReference type="ARBA" id="ARBA00023004"/>
    </source>
</evidence>
<keyword evidence="2" id="KW-0408">Iron</keyword>
<evidence type="ECO:0000313" key="4">
    <source>
        <dbReference type="EMBL" id="CAK9141246.1"/>
    </source>
</evidence>
<reference evidence="4 5" key="1">
    <citation type="submission" date="2024-02" db="EMBL/GenBank/DDBJ databases">
        <authorList>
            <person name="Vignale AGUSTIN F."/>
            <person name="Sosa J E."/>
            <person name="Modenutti C."/>
        </authorList>
    </citation>
    <scope>NUCLEOTIDE SEQUENCE [LARGE SCALE GENOMIC DNA]</scope>
</reference>
<accession>A0ABC8R8B9</accession>
<feature type="transmembrane region" description="Helical" evidence="3">
    <location>
        <begin position="6"/>
        <end position="25"/>
    </location>
</feature>
<organism evidence="4 5">
    <name type="scientific">Ilex paraguariensis</name>
    <name type="common">yerba mate</name>
    <dbReference type="NCBI Taxonomy" id="185542"/>
    <lineage>
        <taxon>Eukaryota</taxon>
        <taxon>Viridiplantae</taxon>
        <taxon>Streptophyta</taxon>
        <taxon>Embryophyta</taxon>
        <taxon>Tracheophyta</taxon>
        <taxon>Spermatophyta</taxon>
        <taxon>Magnoliopsida</taxon>
        <taxon>eudicotyledons</taxon>
        <taxon>Gunneridae</taxon>
        <taxon>Pentapetalae</taxon>
        <taxon>asterids</taxon>
        <taxon>campanulids</taxon>
        <taxon>Aquifoliales</taxon>
        <taxon>Aquifoliaceae</taxon>
        <taxon>Ilex</taxon>
    </lineage>
</organism>
<dbReference type="AlphaFoldDB" id="A0ABC8R8B9"/>
<keyword evidence="3" id="KW-1133">Transmembrane helix</keyword>
<evidence type="ECO:0000313" key="5">
    <source>
        <dbReference type="Proteomes" id="UP001642360"/>
    </source>
</evidence>
<keyword evidence="5" id="KW-1185">Reference proteome</keyword>
<keyword evidence="1" id="KW-0479">Metal-binding</keyword>
<gene>
    <name evidence="4" type="ORF">ILEXP_LOCUS8781</name>
</gene>
<dbReference type="SUPFAM" id="SSF48264">
    <property type="entry name" value="Cytochrome P450"/>
    <property type="match status" value="1"/>
</dbReference>
<keyword evidence="3" id="KW-0812">Transmembrane</keyword>
<comment type="caution">
    <text evidence="4">The sequence shown here is derived from an EMBL/GenBank/DDBJ whole genome shotgun (WGS) entry which is preliminary data.</text>
</comment>
<dbReference type="InterPro" id="IPR001128">
    <property type="entry name" value="Cyt_P450"/>
</dbReference>
<protein>
    <submittedName>
        <fullName evidence="4">Uncharacterized protein</fullName>
    </submittedName>
</protein>
<proteinExistence type="predicted"/>
<dbReference type="PANTHER" id="PTHR24286">
    <property type="entry name" value="CYTOCHROME P450 26"/>
    <property type="match status" value="1"/>
</dbReference>
<dbReference type="Gene3D" id="1.10.630.10">
    <property type="entry name" value="Cytochrome P450"/>
    <property type="match status" value="1"/>
</dbReference>
<keyword evidence="3" id="KW-0472">Membrane</keyword>
<dbReference type="EMBL" id="CAUOFW020001113">
    <property type="protein sequence ID" value="CAK9141246.1"/>
    <property type="molecule type" value="Genomic_DNA"/>
</dbReference>
<evidence type="ECO:0000256" key="1">
    <source>
        <dbReference type="ARBA" id="ARBA00022723"/>
    </source>
</evidence>
<dbReference type="PANTHER" id="PTHR24286:SF256">
    <property type="entry name" value="CYTOCHROME P450 FAMILY PROTEIN"/>
    <property type="match status" value="1"/>
</dbReference>